<feature type="transmembrane region" description="Helical" evidence="1">
    <location>
        <begin position="470"/>
        <end position="487"/>
    </location>
</feature>
<gene>
    <name evidence="2" type="ORF">EGW08_020795</name>
</gene>
<feature type="transmembrane region" description="Helical" evidence="1">
    <location>
        <begin position="70"/>
        <end position="90"/>
    </location>
</feature>
<dbReference type="Proteomes" id="UP000271974">
    <property type="component" value="Unassembled WGS sequence"/>
</dbReference>
<evidence type="ECO:0000313" key="3">
    <source>
        <dbReference type="Proteomes" id="UP000271974"/>
    </source>
</evidence>
<feature type="transmembrane region" description="Helical" evidence="1">
    <location>
        <begin position="400"/>
        <end position="421"/>
    </location>
</feature>
<dbReference type="AlphaFoldDB" id="A0A433SQE8"/>
<feature type="transmembrane region" description="Helical" evidence="1">
    <location>
        <begin position="531"/>
        <end position="555"/>
    </location>
</feature>
<keyword evidence="1" id="KW-0472">Membrane</keyword>
<feature type="transmembrane region" description="Helical" evidence="1">
    <location>
        <begin position="15"/>
        <end position="38"/>
    </location>
</feature>
<accession>A0A433SQE8</accession>
<keyword evidence="1" id="KW-0812">Transmembrane</keyword>
<dbReference type="InterPro" id="IPR036259">
    <property type="entry name" value="MFS_trans_sf"/>
</dbReference>
<proteinExistence type="predicted"/>
<feature type="transmembrane region" description="Helical" evidence="1">
    <location>
        <begin position="441"/>
        <end position="463"/>
    </location>
</feature>
<feature type="transmembrane region" description="Helical" evidence="1">
    <location>
        <begin position="493"/>
        <end position="519"/>
    </location>
</feature>
<feature type="transmembrane region" description="Helical" evidence="1">
    <location>
        <begin position="135"/>
        <end position="158"/>
    </location>
</feature>
<dbReference type="Gene3D" id="1.20.1250.20">
    <property type="entry name" value="MFS general substrate transporter like domains"/>
    <property type="match status" value="2"/>
</dbReference>
<evidence type="ECO:0008006" key="4">
    <source>
        <dbReference type="Google" id="ProtNLM"/>
    </source>
</evidence>
<dbReference type="PANTHER" id="PTHR11360:SF284">
    <property type="entry name" value="EG:103B4.3 PROTEIN-RELATED"/>
    <property type="match status" value="1"/>
</dbReference>
<comment type="caution">
    <text evidence="2">The sequence shown here is derived from an EMBL/GenBank/DDBJ whole genome shotgun (WGS) entry which is preliminary data.</text>
</comment>
<dbReference type="SUPFAM" id="SSF103473">
    <property type="entry name" value="MFS general substrate transporter"/>
    <property type="match status" value="1"/>
</dbReference>
<keyword evidence="3" id="KW-1185">Reference proteome</keyword>
<organism evidence="2 3">
    <name type="scientific">Elysia chlorotica</name>
    <name type="common">Eastern emerald elysia</name>
    <name type="synonym">Sea slug</name>
    <dbReference type="NCBI Taxonomy" id="188477"/>
    <lineage>
        <taxon>Eukaryota</taxon>
        <taxon>Metazoa</taxon>
        <taxon>Spiralia</taxon>
        <taxon>Lophotrochozoa</taxon>
        <taxon>Mollusca</taxon>
        <taxon>Gastropoda</taxon>
        <taxon>Heterobranchia</taxon>
        <taxon>Euthyneura</taxon>
        <taxon>Panpulmonata</taxon>
        <taxon>Sacoglossa</taxon>
        <taxon>Placobranchoidea</taxon>
        <taxon>Plakobranchidae</taxon>
        <taxon>Elysia</taxon>
    </lineage>
</organism>
<dbReference type="EMBL" id="RQTK01001210">
    <property type="protein sequence ID" value="RUS71445.1"/>
    <property type="molecule type" value="Genomic_DNA"/>
</dbReference>
<feature type="transmembrane region" description="Helical" evidence="1">
    <location>
        <begin position="45"/>
        <end position="64"/>
    </location>
</feature>
<dbReference type="Pfam" id="PF07690">
    <property type="entry name" value="MFS_1"/>
    <property type="match status" value="1"/>
</dbReference>
<feature type="transmembrane region" description="Helical" evidence="1">
    <location>
        <begin position="102"/>
        <end position="123"/>
    </location>
</feature>
<dbReference type="GO" id="GO:0022857">
    <property type="term" value="F:transmembrane transporter activity"/>
    <property type="evidence" value="ECO:0007669"/>
    <property type="project" value="InterPro"/>
</dbReference>
<name>A0A433SQE8_ELYCH</name>
<evidence type="ECO:0000313" key="2">
    <source>
        <dbReference type="EMBL" id="RUS71445.1"/>
    </source>
</evidence>
<keyword evidence="1" id="KW-1133">Transmembrane helix</keyword>
<protein>
    <recommendedName>
        <fullName evidence="4">Major facilitator superfamily (MFS) profile domain-containing protein</fullName>
    </recommendedName>
</protein>
<evidence type="ECO:0000256" key="1">
    <source>
        <dbReference type="SAM" id="Phobius"/>
    </source>
</evidence>
<dbReference type="InterPro" id="IPR011701">
    <property type="entry name" value="MFS"/>
</dbReference>
<sequence length="592" mass="63485">MFLDWQESFSTTRAVTAAVHSTCVGIVFGGGVLAGYVNNKVGARVTFILGAFLATLGMFLGALVTTIPLLLFSVGIVAGCGFCLIQLPCIPCCTQPFKTNQGVNIAVVATGAGILSVVLPYLFAYLVEVYSWRGAFIIISGLSLNTLVLSMIMTSYVAPPKSKNILLLSPETEILLPDGSNTMPSCDFKIDADKKIANGYNEIDDGHMKEIVRANDGGLNISKLQHFGSIEGGEGHIDNFVSDLSNLQLVCKDGDELPNQNNPYVDTVCSVSCAPLVENGLSRTERSDLQISEQEATKIRHDNEVFSGRETAIQLRELDVDKYSEPKTINQNNRPSTQSEKVESLMYADQRDETCEQCDETDMALARGDKPIETISTDQRLNPSISFLSVAGIKQSPWRFLLDPLAWSVLAYLGLVLAVLFTTQMLTMDLANNKGFPEHGLLILMVSTLSGLVAKALSGLVALRLDLSSFVCVAVSGIVGSGALAMLGNVTSLAATLVSMTVIGLCLGVIVSVFPKCLLDLKSVDSNSYPLALGSGNTMEGVFDFVLPILVGHMVDVSGTYALPFSILSGVSLICSTVLIVVYRLTRKNTEV</sequence>
<dbReference type="OrthoDB" id="6094192at2759"/>
<dbReference type="PANTHER" id="PTHR11360">
    <property type="entry name" value="MONOCARBOXYLATE TRANSPORTER"/>
    <property type="match status" value="1"/>
</dbReference>
<dbReference type="InterPro" id="IPR050327">
    <property type="entry name" value="Proton-linked_MCT"/>
</dbReference>
<reference evidence="2 3" key="1">
    <citation type="submission" date="2019-01" db="EMBL/GenBank/DDBJ databases">
        <title>A draft genome assembly of the solar-powered sea slug Elysia chlorotica.</title>
        <authorList>
            <person name="Cai H."/>
            <person name="Li Q."/>
            <person name="Fang X."/>
            <person name="Li J."/>
            <person name="Curtis N.E."/>
            <person name="Altenburger A."/>
            <person name="Shibata T."/>
            <person name="Feng M."/>
            <person name="Maeda T."/>
            <person name="Schwartz J.A."/>
            <person name="Shigenobu S."/>
            <person name="Lundholm N."/>
            <person name="Nishiyama T."/>
            <person name="Yang H."/>
            <person name="Hasebe M."/>
            <person name="Li S."/>
            <person name="Pierce S.K."/>
            <person name="Wang J."/>
        </authorList>
    </citation>
    <scope>NUCLEOTIDE SEQUENCE [LARGE SCALE GENOMIC DNA]</scope>
    <source>
        <strain evidence="2">EC2010</strain>
        <tissue evidence="2">Whole organism of an adult</tissue>
    </source>
</reference>
<feature type="transmembrane region" description="Helical" evidence="1">
    <location>
        <begin position="561"/>
        <end position="583"/>
    </location>
</feature>